<dbReference type="Proteomes" id="UP000608450">
    <property type="component" value="Unassembled WGS sequence"/>
</dbReference>
<gene>
    <name evidence="1" type="ORF">I5I61_32045</name>
</gene>
<proteinExistence type="predicted"/>
<organism evidence="1 2">
    <name type="scientific">Pseudomonas nitroreducens</name>
    <dbReference type="NCBI Taxonomy" id="46680"/>
    <lineage>
        <taxon>Bacteria</taxon>
        <taxon>Pseudomonadati</taxon>
        <taxon>Pseudomonadota</taxon>
        <taxon>Gammaproteobacteria</taxon>
        <taxon>Pseudomonadales</taxon>
        <taxon>Pseudomonadaceae</taxon>
        <taxon>Pseudomonas</taxon>
    </lineage>
</organism>
<evidence type="ECO:0008006" key="3">
    <source>
        <dbReference type="Google" id="ProtNLM"/>
    </source>
</evidence>
<evidence type="ECO:0000313" key="2">
    <source>
        <dbReference type="Proteomes" id="UP000608450"/>
    </source>
</evidence>
<name>A0ABS0KVJ1_PSENT</name>
<reference evidence="1 2" key="1">
    <citation type="submission" date="2020-11" db="EMBL/GenBank/DDBJ databases">
        <title>Enhanced detection system for hospital associated transmission using whole genome sequencing surveillance.</title>
        <authorList>
            <person name="Harrison L.H."/>
            <person name="Van Tyne D."/>
            <person name="Marsh J.W."/>
            <person name="Griffith M.P."/>
            <person name="Snyder D.J."/>
            <person name="Cooper V.S."/>
            <person name="Mustapha M."/>
        </authorList>
    </citation>
    <scope>NUCLEOTIDE SEQUENCE [LARGE SCALE GENOMIC DNA]</scope>
    <source>
        <strain evidence="1 2">PSA00705</strain>
    </source>
</reference>
<feature type="non-terminal residue" evidence="1">
    <location>
        <position position="96"/>
    </location>
</feature>
<protein>
    <recommendedName>
        <fullName evidence="3">HNH endonuclease</fullName>
    </recommendedName>
</protein>
<dbReference type="InterPro" id="IPR044925">
    <property type="entry name" value="His-Me_finger_sf"/>
</dbReference>
<comment type="caution">
    <text evidence="1">The sequence shown here is derived from an EMBL/GenBank/DDBJ whole genome shotgun (WGS) entry which is preliminary data.</text>
</comment>
<accession>A0ABS0KVJ1</accession>
<keyword evidence="2" id="KW-1185">Reference proteome</keyword>
<sequence length="96" mass="10734">MNTATPRMLGAQLFSTKTIQRFWAKVDRTEADTCWNWTGGTRGREARRYGKISVLGQALSAHRFSYELHNGAIPVSEGVHGQCVCHRCDNPLCVNP</sequence>
<evidence type="ECO:0000313" key="1">
    <source>
        <dbReference type="EMBL" id="MBG6292106.1"/>
    </source>
</evidence>
<dbReference type="SUPFAM" id="SSF54060">
    <property type="entry name" value="His-Me finger endonucleases"/>
    <property type="match status" value="1"/>
</dbReference>
<dbReference type="EMBL" id="JADTFC010000204">
    <property type="protein sequence ID" value="MBG6292106.1"/>
    <property type="molecule type" value="Genomic_DNA"/>
</dbReference>